<keyword evidence="2" id="KW-1185">Reference proteome</keyword>
<dbReference type="EMBL" id="VSRR010001829">
    <property type="protein sequence ID" value="MPC27940.1"/>
    <property type="molecule type" value="Genomic_DNA"/>
</dbReference>
<gene>
    <name evidence="1" type="ORF">E2C01_021130</name>
</gene>
<dbReference type="Proteomes" id="UP000324222">
    <property type="component" value="Unassembled WGS sequence"/>
</dbReference>
<name>A0A5B7E1W8_PORTR</name>
<organism evidence="1 2">
    <name type="scientific">Portunus trituberculatus</name>
    <name type="common">Swimming crab</name>
    <name type="synonym">Neptunus trituberculatus</name>
    <dbReference type="NCBI Taxonomy" id="210409"/>
    <lineage>
        <taxon>Eukaryota</taxon>
        <taxon>Metazoa</taxon>
        <taxon>Ecdysozoa</taxon>
        <taxon>Arthropoda</taxon>
        <taxon>Crustacea</taxon>
        <taxon>Multicrustacea</taxon>
        <taxon>Malacostraca</taxon>
        <taxon>Eumalacostraca</taxon>
        <taxon>Eucarida</taxon>
        <taxon>Decapoda</taxon>
        <taxon>Pleocyemata</taxon>
        <taxon>Brachyura</taxon>
        <taxon>Eubrachyura</taxon>
        <taxon>Portunoidea</taxon>
        <taxon>Portunidae</taxon>
        <taxon>Portuninae</taxon>
        <taxon>Portunus</taxon>
    </lineage>
</organism>
<proteinExistence type="predicted"/>
<evidence type="ECO:0000313" key="1">
    <source>
        <dbReference type="EMBL" id="MPC27940.1"/>
    </source>
</evidence>
<dbReference type="AlphaFoldDB" id="A0A5B7E1W8"/>
<comment type="caution">
    <text evidence="1">The sequence shown here is derived from an EMBL/GenBank/DDBJ whole genome shotgun (WGS) entry which is preliminary data.</text>
</comment>
<reference evidence="1 2" key="1">
    <citation type="submission" date="2019-05" db="EMBL/GenBank/DDBJ databases">
        <title>Another draft genome of Portunus trituberculatus and its Hox gene families provides insights of decapod evolution.</title>
        <authorList>
            <person name="Jeong J.-H."/>
            <person name="Song I."/>
            <person name="Kim S."/>
            <person name="Choi T."/>
            <person name="Kim D."/>
            <person name="Ryu S."/>
            <person name="Kim W."/>
        </authorList>
    </citation>
    <scope>NUCLEOTIDE SEQUENCE [LARGE SCALE GENOMIC DNA]</scope>
    <source>
        <tissue evidence="1">Muscle</tissue>
    </source>
</reference>
<sequence>MAQAWKPEWLKSAALEALAQLDNAARGSYYRLQQTFEQWYGTTYQDEVFRARLWSHTKRRNEFLQELVLDMQGTAHKAYRTANLDLMTVLLPDRHSGQPSTKNISNIVQRGHRICKMKRKIDGVFCPMVVDTGCEFDYHAQQLTIYQRKVGAAKVNGQEEPASNVQAHHRHHS</sequence>
<accession>A0A5B7E1W8</accession>
<protein>
    <submittedName>
        <fullName evidence="1">Uncharacterized protein</fullName>
    </submittedName>
</protein>
<evidence type="ECO:0000313" key="2">
    <source>
        <dbReference type="Proteomes" id="UP000324222"/>
    </source>
</evidence>